<reference evidence="4 5" key="1">
    <citation type="submission" date="2017-02" db="EMBL/GenBank/DDBJ databases">
        <title>Legionella quilivanii strain from human: case report and whole genome sequencing analysis.</title>
        <authorList>
            <person name="Lalancette C."/>
            <person name="Leduc J.-M."/>
            <person name="Levesque S."/>
            <person name="Fournier E."/>
            <person name="Saoud J."/>
            <person name="Faucher S.P."/>
            <person name="Bernard K."/>
            <person name="Martineau C."/>
            <person name="Longtin J."/>
        </authorList>
    </citation>
    <scope>NUCLEOTIDE SEQUENCE [LARGE SCALE GENOMIC DNA]</scope>
    <source>
        <strain evidence="4 5">ID143958</strain>
    </source>
</reference>
<dbReference type="PANTHER" id="PTHR30329">
    <property type="entry name" value="STATOR ELEMENT OF FLAGELLAR MOTOR COMPLEX"/>
    <property type="match status" value="1"/>
</dbReference>
<organism evidence="4 5">
    <name type="scientific">Legionella quinlivanii</name>
    <dbReference type="NCBI Taxonomy" id="45073"/>
    <lineage>
        <taxon>Bacteria</taxon>
        <taxon>Pseudomonadati</taxon>
        <taxon>Pseudomonadota</taxon>
        <taxon>Gammaproteobacteria</taxon>
        <taxon>Legionellales</taxon>
        <taxon>Legionellaceae</taxon>
        <taxon>Legionella</taxon>
    </lineage>
</organism>
<dbReference type="PROSITE" id="PS51257">
    <property type="entry name" value="PROKAR_LIPOPROTEIN"/>
    <property type="match status" value="1"/>
</dbReference>
<comment type="caution">
    <text evidence="4">The sequence shown here is derived from an EMBL/GenBank/DDBJ whole genome shotgun (WGS) entry which is preliminary data.</text>
</comment>
<dbReference type="EMBL" id="MVJN01000012">
    <property type="protein sequence ID" value="RAP35058.1"/>
    <property type="molecule type" value="Genomic_DNA"/>
</dbReference>
<dbReference type="AlphaFoldDB" id="A0A364LG06"/>
<keyword evidence="1 2" id="KW-0472">Membrane</keyword>
<accession>A0A364LG06</accession>
<sequence>MPLMRNARRLVFAGLLAFGLSSCYQPPYNNFKPYNRMYKDTATIGGFGTVAGAVAGSTLTGTGIGAAAGISYSIYKDSRRSLLKALEREDIQYIQYGDTMTLIVPTDRYFMFNSPKLNDLCYEGLVNIVKLLRCHVNCSIYVAGFTDDIGSREHKNNLSQARAEAMLTFLWANGIPAQQLNAEGYGDKHAVSDNKIIHGSAQNRRLEIQWFNCSALSQPAAAATK</sequence>
<evidence type="ECO:0000313" key="5">
    <source>
        <dbReference type="Proteomes" id="UP000249458"/>
    </source>
</evidence>
<dbReference type="Proteomes" id="UP000249458">
    <property type="component" value="Unassembled WGS sequence"/>
</dbReference>
<evidence type="ECO:0000313" key="4">
    <source>
        <dbReference type="EMBL" id="RAP35058.1"/>
    </source>
</evidence>
<dbReference type="Pfam" id="PF00691">
    <property type="entry name" value="OmpA"/>
    <property type="match status" value="1"/>
</dbReference>
<keyword evidence="2" id="KW-1133">Transmembrane helix</keyword>
<dbReference type="GO" id="GO:0016020">
    <property type="term" value="C:membrane"/>
    <property type="evidence" value="ECO:0007669"/>
    <property type="project" value="UniProtKB-UniRule"/>
</dbReference>
<feature type="domain" description="OmpA-like" evidence="3">
    <location>
        <begin position="97"/>
        <end position="214"/>
    </location>
</feature>
<feature type="transmembrane region" description="Helical" evidence="2">
    <location>
        <begin position="47"/>
        <end position="75"/>
    </location>
</feature>
<dbReference type="InterPro" id="IPR036737">
    <property type="entry name" value="OmpA-like_sf"/>
</dbReference>
<name>A0A364LG06_9GAMM</name>
<dbReference type="CDD" id="cd07185">
    <property type="entry name" value="OmpA_C-like"/>
    <property type="match status" value="1"/>
</dbReference>
<keyword evidence="2" id="KW-0812">Transmembrane</keyword>
<proteinExistence type="predicted"/>
<dbReference type="Gene3D" id="3.30.1330.60">
    <property type="entry name" value="OmpA-like domain"/>
    <property type="match status" value="1"/>
</dbReference>
<evidence type="ECO:0000256" key="1">
    <source>
        <dbReference type="PROSITE-ProRule" id="PRU00473"/>
    </source>
</evidence>
<evidence type="ECO:0000256" key="2">
    <source>
        <dbReference type="SAM" id="Phobius"/>
    </source>
</evidence>
<dbReference type="InterPro" id="IPR050330">
    <property type="entry name" value="Bact_OuterMem_StrucFunc"/>
</dbReference>
<protein>
    <recommendedName>
        <fullName evidence="3">OmpA-like domain-containing protein</fullName>
    </recommendedName>
</protein>
<evidence type="ECO:0000259" key="3">
    <source>
        <dbReference type="PROSITE" id="PS51123"/>
    </source>
</evidence>
<dbReference type="InterPro" id="IPR006665">
    <property type="entry name" value="OmpA-like"/>
</dbReference>
<dbReference type="PROSITE" id="PS51123">
    <property type="entry name" value="OMPA_2"/>
    <property type="match status" value="1"/>
</dbReference>
<dbReference type="SUPFAM" id="SSF103088">
    <property type="entry name" value="OmpA-like"/>
    <property type="match status" value="1"/>
</dbReference>
<gene>
    <name evidence="4" type="ORF">B1207_13950</name>
</gene>
<dbReference type="NCBIfam" id="NF038224">
    <property type="entry name" value="OmpA_like_CmpA"/>
    <property type="match status" value="1"/>
</dbReference>
<dbReference type="PANTHER" id="PTHR30329:SF21">
    <property type="entry name" value="LIPOPROTEIN YIAD-RELATED"/>
    <property type="match status" value="1"/>
</dbReference>